<evidence type="ECO:0000256" key="5">
    <source>
        <dbReference type="ARBA" id="ARBA00023146"/>
    </source>
</evidence>
<dbReference type="GO" id="GO:0006426">
    <property type="term" value="P:glycyl-tRNA aminoacylation"/>
    <property type="evidence" value="ECO:0007669"/>
    <property type="project" value="InterPro"/>
</dbReference>
<dbReference type="SUPFAM" id="SSF55681">
    <property type="entry name" value="Class II aaRS and biotin synthetases"/>
    <property type="match status" value="1"/>
</dbReference>
<keyword evidence="2 8" id="KW-0436">Ligase</keyword>
<accession>A0A7J3XYC5</accession>
<evidence type="ECO:0000256" key="2">
    <source>
        <dbReference type="ARBA" id="ARBA00022598"/>
    </source>
</evidence>
<evidence type="ECO:0000259" key="7">
    <source>
        <dbReference type="PROSITE" id="PS50862"/>
    </source>
</evidence>
<evidence type="ECO:0000256" key="4">
    <source>
        <dbReference type="ARBA" id="ARBA00022840"/>
    </source>
</evidence>
<dbReference type="InterPro" id="IPR004154">
    <property type="entry name" value="Anticodon-bd"/>
</dbReference>
<dbReference type="NCBIfam" id="NF003211">
    <property type="entry name" value="PRK04173.1"/>
    <property type="match status" value="1"/>
</dbReference>
<dbReference type="NCBIfam" id="TIGR00389">
    <property type="entry name" value="glyS_dimeric"/>
    <property type="match status" value="1"/>
</dbReference>
<organism evidence="8">
    <name type="scientific">Thermogladius calderae</name>
    <dbReference type="NCBI Taxonomy" id="1200300"/>
    <lineage>
        <taxon>Archaea</taxon>
        <taxon>Thermoproteota</taxon>
        <taxon>Thermoprotei</taxon>
        <taxon>Desulfurococcales</taxon>
        <taxon>Desulfurococcaceae</taxon>
        <taxon>Thermogladius</taxon>
    </lineage>
</organism>
<dbReference type="InterPro" id="IPR006195">
    <property type="entry name" value="aa-tRNA-synth_II"/>
</dbReference>
<evidence type="ECO:0000256" key="1">
    <source>
        <dbReference type="ARBA" id="ARBA00012829"/>
    </source>
</evidence>
<dbReference type="EC" id="6.1.1.14" evidence="1"/>
<dbReference type="EMBL" id="DRYK01000026">
    <property type="protein sequence ID" value="HHP67499.1"/>
    <property type="molecule type" value="Genomic_DNA"/>
</dbReference>
<dbReference type="GO" id="GO:0004820">
    <property type="term" value="F:glycine-tRNA ligase activity"/>
    <property type="evidence" value="ECO:0007669"/>
    <property type="project" value="UniProtKB-EC"/>
</dbReference>
<proteinExistence type="predicted"/>
<keyword evidence="5" id="KW-0030">Aminoacyl-tRNA synthetase</keyword>
<protein>
    <recommendedName>
        <fullName evidence="1">glycine--tRNA ligase</fullName>
        <ecNumber evidence="1">6.1.1.14</ecNumber>
    </recommendedName>
    <alternativeName>
        <fullName evidence="6">Diadenosine tetraphosphate synthetase</fullName>
    </alternativeName>
</protein>
<dbReference type="GO" id="GO:0005737">
    <property type="term" value="C:cytoplasm"/>
    <property type="evidence" value="ECO:0007669"/>
    <property type="project" value="InterPro"/>
</dbReference>
<dbReference type="InterPro" id="IPR027031">
    <property type="entry name" value="Gly-tRNA_synthase/POLG2"/>
</dbReference>
<keyword evidence="4" id="KW-0067">ATP-binding</keyword>
<dbReference type="SUPFAM" id="SSF52954">
    <property type="entry name" value="Class II aaRS ABD-related"/>
    <property type="match status" value="1"/>
</dbReference>
<dbReference type="Pfam" id="PF03129">
    <property type="entry name" value="HGTP_anticodon"/>
    <property type="match status" value="1"/>
</dbReference>
<dbReference type="InterPro" id="IPR002315">
    <property type="entry name" value="tRNA-synt_gly"/>
</dbReference>
<dbReference type="PRINTS" id="PR01043">
    <property type="entry name" value="TRNASYNTHGLY"/>
</dbReference>
<dbReference type="PANTHER" id="PTHR10745:SF0">
    <property type="entry name" value="GLYCINE--TRNA LIGASE"/>
    <property type="match status" value="1"/>
</dbReference>
<dbReference type="InterPro" id="IPR045864">
    <property type="entry name" value="aa-tRNA-synth_II/BPL/LPL"/>
</dbReference>
<dbReference type="AlphaFoldDB" id="A0A7J3XYC5"/>
<gene>
    <name evidence="8" type="primary">glyS</name>
    <name evidence="8" type="ORF">ENM60_01710</name>
</gene>
<dbReference type="Gene3D" id="3.30.930.10">
    <property type="entry name" value="Bira Bifunctional Protein, Domain 2"/>
    <property type="match status" value="1"/>
</dbReference>
<dbReference type="InterPro" id="IPR036621">
    <property type="entry name" value="Anticodon-bd_dom_sf"/>
</dbReference>
<evidence type="ECO:0000256" key="3">
    <source>
        <dbReference type="ARBA" id="ARBA00022741"/>
    </source>
</evidence>
<feature type="domain" description="Aminoacyl-transfer RNA synthetases class-II family profile" evidence="7">
    <location>
        <begin position="14"/>
        <end position="481"/>
    </location>
</feature>
<reference evidence="8" key="1">
    <citation type="journal article" date="2020" name="mSystems">
        <title>Genome- and Community-Level Interaction Insights into Carbon Utilization and Element Cycling Functions of Hydrothermarchaeota in Hydrothermal Sediment.</title>
        <authorList>
            <person name="Zhou Z."/>
            <person name="Liu Y."/>
            <person name="Xu W."/>
            <person name="Pan J."/>
            <person name="Luo Z.H."/>
            <person name="Li M."/>
        </authorList>
    </citation>
    <scope>NUCLEOTIDE SEQUENCE [LARGE SCALE GENOMIC DNA]</scope>
    <source>
        <strain evidence="8">SpSt-110</strain>
    </source>
</reference>
<evidence type="ECO:0000313" key="8">
    <source>
        <dbReference type="EMBL" id="HHP67499.1"/>
    </source>
</evidence>
<comment type="caution">
    <text evidence="8">The sequence shown here is derived from an EMBL/GenBank/DDBJ whole genome shotgun (WGS) entry which is preliminary data.</text>
</comment>
<keyword evidence="3" id="KW-0547">Nucleotide-binding</keyword>
<dbReference type="Pfam" id="PF00587">
    <property type="entry name" value="tRNA-synt_2b"/>
    <property type="match status" value="1"/>
</dbReference>
<dbReference type="InterPro" id="IPR002314">
    <property type="entry name" value="aa-tRNA-synt_IIb"/>
</dbReference>
<evidence type="ECO:0000256" key="6">
    <source>
        <dbReference type="ARBA" id="ARBA00030057"/>
    </source>
</evidence>
<dbReference type="PANTHER" id="PTHR10745">
    <property type="entry name" value="GLYCYL-TRNA SYNTHETASE/DNA POLYMERASE SUBUNIT GAMMA-2"/>
    <property type="match status" value="1"/>
</dbReference>
<dbReference type="PROSITE" id="PS50862">
    <property type="entry name" value="AA_TRNA_LIGASE_II"/>
    <property type="match status" value="1"/>
</dbReference>
<sequence>MNPLRCGCLSDLYDKLVDLAKKRGVYWVSYEIYGGLAGFYDFGPVGVLLKRSIIDEWLKTFVYAFDFMVEIETPIINPQVVFKASGHEDHFTDPIVVCSKCGRVYRADHLIKEVTGINVEGASLESMWSIIVEKGVKCPECGGDLSKPENALLLFKTEIGPYRGQLGYLRPELAQGMFVDFKTVLNIARNKLPLGIAQVGRVARNEISPRQGLLRLREFTIMELEFFHDPSESRRDIEDYLGYVEGETLNVVTAESRERGFEEPVKLTVREAFEKGVVKNPWLAFWMGVGAKFVRSLGVPPEKTRFLEKLPHERAHYSAQTFDQEVYSSKFGWVEIAGYAYRTDYDLRKHMEYSGVDMFFFKRYERPLEVVKKRVAVDYKKLAEFLGGKYQSVLKSLQSMSQEELYEELSNKGYVLIGDVKLGREFFELREEKTLVHGEKIVPHVVEPSFGVERLLYILLEYSYTVVEDRVVLRIPPRLAPYQVAVFPLLAGGKEEHRAMRSLARSIVKRLREKGLRVVYDEEGSIGRRYARSDEIGVPYAVTVDHQSLRDNTVTIRFRDTRNQVRVEVDKLYDTILKYLEDNKMA</sequence>
<dbReference type="Gene3D" id="3.40.50.800">
    <property type="entry name" value="Anticodon-binding domain"/>
    <property type="match status" value="1"/>
</dbReference>
<name>A0A7J3XYC5_9CREN</name>
<dbReference type="GO" id="GO:0005524">
    <property type="term" value="F:ATP binding"/>
    <property type="evidence" value="ECO:0007669"/>
    <property type="project" value="UniProtKB-KW"/>
</dbReference>